<dbReference type="EMBL" id="KV907516">
    <property type="protein sequence ID" value="OOF90618.1"/>
    <property type="molecule type" value="Genomic_DNA"/>
</dbReference>
<dbReference type="AlphaFoldDB" id="A0A1R3R822"/>
<proteinExistence type="inferred from homology"/>
<dbReference type="GO" id="GO:0016846">
    <property type="term" value="F:carbon-sulfur lyase activity"/>
    <property type="evidence" value="ECO:0007669"/>
    <property type="project" value="InterPro"/>
</dbReference>
<name>A0A1R3R822_ASPC5</name>
<organism evidence="6 7">
    <name type="scientific">Aspergillus carbonarius (strain ITEM 5010)</name>
    <dbReference type="NCBI Taxonomy" id="602072"/>
    <lineage>
        <taxon>Eukaryota</taxon>
        <taxon>Fungi</taxon>
        <taxon>Dikarya</taxon>
        <taxon>Ascomycota</taxon>
        <taxon>Pezizomycotina</taxon>
        <taxon>Eurotiomycetes</taxon>
        <taxon>Eurotiomycetidae</taxon>
        <taxon>Eurotiales</taxon>
        <taxon>Aspergillaceae</taxon>
        <taxon>Aspergillus</taxon>
        <taxon>Aspergillus subgen. Circumdati</taxon>
    </lineage>
</organism>
<dbReference type="OrthoDB" id="9985472at2759"/>
<gene>
    <name evidence="6" type="ORF">ASPCADRAFT_211927</name>
</gene>
<dbReference type="GO" id="GO:0046872">
    <property type="term" value="F:metal ion binding"/>
    <property type="evidence" value="ECO:0007669"/>
    <property type="project" value="UniProtKB-KW"/>
</dbReference>
<dbReference type="PROSITE" id="PS51891">
    <property type="entry name" value="CENP_V_GFA"/>
    <property type="match status" value="1"/>
</dbReference>
<keyword evidence="7" id="KW-1185">Reference proteome</keyword>
<dbReference type="STRING" id="602072.A0A1R3R822"/>
<evidence type="ECO:0000313" key="7">
    <source>
        <dbReference type="Proteomes" id="UP000188318"/>
    </source>
</evidence>
<feature type="domain" description="CENP-V/GFA" evidence="5">
    <location>
        <begin position="3"/>
        <end position="121"/>
    </location>
</feature>
<dbReference type="SUPFAM" id="SSF51316">
    <property type="entry name" value="Mss4-like"/>
    <property type="match status" value="1"/>
</dbReference>
<dbReference type="Pfam" id="PF04828">
    <property type="entry name" value="GFA"/>
    <property type="match status" value="1"/>
</dbReference>
<reference evidence="7" key="1">
    <citation type="journal article" date="2017" name="Genome Biol.">
        <title>Comparative genomics reveals high biological diversity and specific adaptations in the industrially and medically important fungal genus Aspergillus.</title>
        <authorList>
            <person name="de Vries R.P."/>
            <person name="Riley R."/>
            <person name="Wiebenga A."/>
            <person name="Aguilar-Osorio G."/>
            <person name="Amillis S."/>
            <person name="Uchima C.A."/>
            <person name="Anderluh G."/>
            <person name="Asadollahi M."/>
            <person name="Askin M."/>
            <person name="Barry K."/>
            <person name="Battaglia E."/>
            <person name="Bayram O."/>
            <person name="Benocci T."/>
            <person name="Braus-Stromeyer S.A."/>
            <person name="Caldana C."/>
            <person name="Canovas D."/>
            <person name="Cerqueira G.C."/>
            <person name="Chen F."/>
            <person name="Chen W."/>
            <person name="Choi C."/>
            <person name="Clum A."/>
            <person name="Dos Santos R.A."/>
            <person name="Damasio A.R."/>
            <person name="Diallinas G."/>
            <person name="Emri T."/>
            <person name="Fekete E."/>
            <person name="Flipphi M."/>
            <person name="Freyberg S."/>
            <person name="Gallo A."/>
            <person name="Gournas C."/>
            <person name="Habgood R."/>
            <person name="Hainaut M."/>
            <person name="Harispe M.L."/>
            <person name="Henrissat B."/>
            <person name="Hilden K.S."/>
            <person name="Hope R."/>
            <person name="Hossain A."/>
            <person name="Karabika E."/>
            <person name="Karaffa L."/>
            <person name="Karanyi Z."/>
            <person name="Krasevec N."/>
            <person name="Kuo A."/>
            <person name="Kusch H."/>
            <person name="LaButti K."/>
            <person name="Lagendijk E.L."/>
            <person name="Lapidus A."/>
            <person name="Levasseur A."/>
            <person name="Lindquist E."/>
            <person name="Lipzen A."/>
            <person name="Logrieco A.F."/>
            <person name="MacCabe A."/>
            <person name="Maekelae M.R."/>
            <person name="Malavazi I."/>
            <person name="Melin P."/>
            <person name="Meyer V."/>
            <person name="Mielnichuk N."/>
            <person name="Miskei M."/>
            <person name="Molnar A.P."/>
            <person name="Mule G."/>
            <person name="Ngan C.Y."/>
            <person name="Orejas M."/>
            <person name="Orosz E."/>
            <person name="Ouedraogo J.P."/>
            <person name="Overkamp K.M."/>
            <person name="Park H.-S."/>
            <person name="Perrone G."/>
            <person name="Piumi F."/>
            <person name="Punt P.J."/>
            <person name="Ram A.F."/>
            <person name="Ramon A."/>
            <person name="Rauscher S."/>
            <person name="Record E."/>
            <person name="Riano-Pachon D.M."/>
            <person name="Robert V."/>
            <person name="Roehrig J."/>
            <person name="Ruller R."/>
            <person name="Salamov A."/>
            <person name="Salih N.S."/>
            <person name="Samson R.A."/>
            <person name="Sandor E."/>
            <person name="Sanguinetti M."/>
            <person name="Schuetze T."/>
            <person name="Sepcic K."/>
            <person name="Shelest E."/>
            <person name="Sherlock G."/>
            <person name="Sophianopoulou V."/>
            <person name="Squina F.M."/>
            <person name="Sun H."/>
            <person name="Susca A."/>
            <person name="Todd R.B."/>
            <person name="Tsang A."/>
            <person name="Unkles S.E."/>
            <person name="van de Wiele N."/>
            <person name="van Rossen-Uffink D."/>
            <person name="Oliveira J.V."/>
            <person name="Vesth T.C."/>
            <person name="Visser J."/>
            <person name="Yu J.-H."/>
            <person name="Zhou M."/>
            <person name="Andersen M.R."/>
            <person name="Archer D.B."/>
            <person name="Baker S.E."/>
            <person name="Benoit I."/>
            <person name="Brakhage A.A."/>
            <person name="Braus G.H."/>
            <person name="Fischer R."/>
            <person name="Frisvad J.C."/>
            <person name="Goldman G.H."/>
            <person name="Houbraken J."/>
            <person name="Oakley B."/>
            <person name="Pocsi I."/>
            <person name="Scazzocchio C."/>
            <person name="Seiboth B."/>
            <person name="vanKuyk P.A."/>
            <person name="Wortman J."/>
            <person name="Dyer P.S."/>
            <person name="Grigoriev I.V."/>
        </authorList>
    </citation>
    <scope>NUCLEOTIDE SEQUENCE [LARGE SCALE GENOMIC DNA]</scope>
    <source>
        <strain evidence="7">ITEM 5010</strain>
    </source>
</reference>
<protein>
    <recommendedName>
        <fullName evidence="5">CENP-V/GFA domain-containing protein</fullName>
    </recommendedName>
</protein>
<evidence type="ECO:0000256" key="3">
    <source>
        <dbReference type="ARBA" id="ARBA00022833"/>
    </source>
</evidence>
<evidence type="ECO:0000256" key="4">
    <source>
        <dbReference type="ARBA" id="ARBA00023239"/>
    </source>
</evidence>
<dbReference type="Gene3D" id="3.90.1590.10">
    <property type="entry name" value="glutathione-dependent formaldehyde- activating enzyme (gfa)"/>
    <property type="match status" value="1"/>
</dbReference>
<keyword evidence="3" id="KW-0862">Zinc</keyword>
<dbReference type="OMA" id="MAEGRCN"/>
<dbReference type="InterPro" id="IPR011057">
    <property type="entry name" value="Mss4-like_sf"/>
</dbReference>
<evidence type="ECO:0000259" key="5">
    <source>
        <dbReference type="PROSITE" id="PS51891"/>
    </source>
</evidence>
<keyword evidence="2" id="KW-0479">Metal-binding</keyword>
<dbReference type="PANTHER" id="PTHR33337">
    <property type="entry name" value="GFA DOMAIN-CONTAINING PROTEIN"/>
    <property type="match status" value="1"/>
</dbReference>
<dbReference type="InterPro" id="IPR006913">
    <property type="entry name" value="CENP-V/GFA"/>
</dbReference>
<evidence type="ECO:0000256" key="1">
    <source>
        <dbReference type="ARBA" id="ARBA00005495"/>
    </source>
</evidence>
<keyword evidence="4" id="KW-0456">Lyase</keyword>
<accession>A0A1R3R822</accession>
<comment type="similarity">
    <text evidence="1">Belongs to the Gfa family.</text>
</comment>
<dbReference type="Proteomes" id="UP000188318">
    <property type="component" value="Unassembled WGS sequence"/>
</dbReference>
<sequence>MPYTGHCICKTIQVSLSHQPSSSLRCHCRNCARSGGGSSINYVLDSDDVILTDPHSLLKSFDDTDTLSGNVVLRQFCSQCGSPIATKSPQFPGKTLLKASLFDVMAKPEMEVFTDRRQKWEGAVEGAKQG</sequence>
<evidence type="ECO:0000256" key="2">
    <source>
        <dbReference type="ARBA" id="ARBA00022723"/>
    </source>
</evidence>
<dbReference type="VEuPathDB" id="FungiDB:ASPCADRAFT_211927"/>
<evidence type="ECO:0000313" key="6">
    <source>
        <dbReference type="EMBL" id="OOF90618.1"/>
    </source>
</evidence>
<dbReference type="PANTHER" id="PTHR33337:SF40">
    <property type="entry name" value="CENP-V_GFA DOMAIN-CONTAINING PROTEIN-RELATED"/>
    <property type="match status" value="1"/>
</dbReference>